<sequence length="153" mass="16469">MKQWIFAILVGSLATAGQAQDVVHSDTVEPIPGPEEVFTGRAEILPLTSPTAPGQAGVAVVTFQPGARSNWHTHPAGQTLYVTKGCGWVQEEGQPVQRICAGDAVYAKPGIRHWHGATDKEVMSHLAITETLNGKNVEWMEPVSDDQYSGPEQ</sequence>
<dbReference type="PANTHER" id="PTHR43698:SF1">
    <property type="entry name" value="BLL4564 PROTEIN"/>
    <property type="match status" value="1"/>
</dbReference>
<dbReference type="InterPro" id="IPR011051">
    <property type="entry name" value="RmlC_Cupin_sf"/>
</dbReference>
<dbReference type="InterPro" id="IPR014710">
    <property type="entry name" value="RmlC-like_jellyroll"/>
</dbReference>
<protein>
    <submittedName>
        <fullName evidence="3">Cupin domain-containing protein</fullName>
    </submittedName>
</protein>
<dbReference type="AlphaFoldDB" id="A0A420ERK4"/>
<feature type="chain" id="PRO_5019242840" evidence="1">
    <location>
        <begin position="20"/>
        <end position="153"/>
    </location>
</feature>
<proteinExistence type="predicted"/>
<keyword evidence="1" id="KW-0732">Signal</keyword>
<dbReference type="EMBL" id="RAPF01000001">
    <property type="protein sequence ID" value="RKF23318.1"/>
    <property type="molecule type" value="Genomic_DNA"/>
</dbReference>
<dbReference type="InterPro" id="IPR013096">
    <property type="entry name" value="Cupin_2"/>
</dbReference>
<reference evidence="3 4" key="1">
    <citation type="submission" date="2018-09" db="EMBL/GenBank/DDBJ databases">
        <title>Altererythrobacter spongiae sp. nov., isolated from a marine sponge.</title>
        <authorList>
            <person name="Zhuang L."/>
            <person name="Luo L."/>
        </authorList>
    </citation>
    <scope>NUCLEOTIDE SEQUENCE [LARGE SCALE GENOMIC DNA]</scope>
    <source>
        <strain evidence="3 4">HN-Y73</strain>
    </source>
</reference>
<dbReference type="Gene3D" id="2.60.120.10">
    <property type="entry name" value="Jelly Rolls"/>
    <property type="match status" value="1"/>
</dbReference>
<evidence type="ECO:0000256" key="1">
    <source>
        <dbReference type="SAM" id="SignalP"/>
    </source>
</evidence>
<evidence type="ECO:0000313" key="3">
    <source>
        <dbReference type="EMBL" id="RKF23318.1"/>
    </source>
</evidence>
<dbReference type="RefSeq" id="WP_120323222.1">
    <property type="nucleotide sequence ID" value="NZ_RAPF01000001.1"/>
</dbReference>
<dbReference type="OrthoDB" id="9802489at2"/>
<accession>A0A420ERK4</accession>
<dbReference type="Proteomes" id="UP000284395">
    <property type="component" value="Unassembled WGS sequence"/>
</dbReference>
<dbReference type="PANTHER" id="PTHR43698">
    <property type="entry name" value="RIBD C-TERMINAL DOMAIN CONTAINING PROTEIN"/>
    <property type="match status" value="1"/>
</dbReference>
<evidence type="ECO:0000313" key="4">
    <source>
        <dbReference type="Proteomes" id="UP000284395"/>
    </source>
</evidence>
<organism evidence="3 4">
    <name type="scientific">Altericroceibacterium spongiae</name>
    <dbReference type="NCBI Taxonomy" id="2320269"/>
    <lineage>
        <taxon>Bacteria</taxon>
        <taxon>Pseudomonadati</taxon>
        <taxon>Pseudomonadota</taxon>
        <taxon>Alphaproteobacteria</taxon>
        <taxon>Sphingomonadales</taxon>
        <taxon>Erythrobacteraceae</taxon>
        <taxon>Altericroceibacterium</taxon>
    </lineage>
</organism>
<keyword evidence="4" id="KW-1185">Reference proteome</keyword>
<dbReference type="Pfam" id="PF07883">
    <property type="entry name" value="Cupin_2"/>
    <property type="match status" value="1"/>
</dbReference>
<evidence type="ECO:0000259" key="2">
    <source>
        <dbReference type="Pfam" id="PF07883"/>
    </source>
</evidence>
<feature type="signal peptide" evidence="1">
    <location>
        <begin position="1"/>
        <end position="19"/>
    </location>
</feature>
<comment type="caution">
    <text evidence="3">The sequence shown here is derived from an EMBL/GenBank/DDBJ whole genome shotgun (WGS) entry which is preliminary data.</text>
</comment>
<feature type="domain" description="Cupin type-2" evidence="2">
    <location>
        <begin position="60"/>
        <end position="128"/>
    </location>
</feature>
<name>A0A420ERK4_9SPHN</name>
<gene>
    <name evidence="3" type="ORF">D6851_02260</name>
</gene>
<dbReference type="SUPFAM" id="SSF51182">
    <property type="entry name" value="RmlC-like cupins"/>
    <property type="match status" value="1"/>
</dbReference>
<dbReference type="CDD" id="cd02233">
    <property type="entry name" value="cupin_HNL-like"/>
    <property type="match status" value="1"/>
</dbReference>
<dbReference type="InterPro" id="IPR047263">
    <property type="entry name" value="HNL-like_cupin"/>
</dbReference>